<evidence type="ECO:0000256" key="1">
    <source>
        <dbReference type="SAM" id="MobiDB-lite"/>
    </source>
</evidence>
<evidence type="ECO:0000313" key="3">
    <source>
        <dbReference type="Proteomes" id="UP001627154"/>
    </source>
</evidence>
<dbReference type="Proteomes" id="UP001627154">
    <property type="component" value="Unassembled WGS sequence"/>
</dbReference>
<evidence type="ECO:0000313" key="2">
    <source>
        <dbReference type="EMBL" id="KAL3397698.1"/>
    </source>
</evidence>
<reference evidence="2 3" key="1">
    <citation type="journal article" date="2024" name="bioRxiv">
        <title>A reference genome for Trichogramma kaykai: A tiny desert-dwelling parasitoid wasp with competing sex-ratio distorters.</title>
        <authorList>
            <person name="Culotta J."/>
            <person name="Lindsey A.R."/>
        </authorList>
    </citation>
    <scope>NUCLEOTIDE SEQUENCE [LARGE SCALE GENOMIC DNA]</scope>
    <source>
        <strain evidence="2 3">KSX58</strain>
    </source>
</reference>
<proteinExistence type="predicted"/>
<keyword evidence="3" id="KW-1185">Reference proteome</keyword>
<dbReference type="SUPFAM" id="SSF52540">
    <property type="entry name" value="P-loop containing nucleoside triphosphate hydrolases"/>
    <property type="match status" value="2"/>
</dbReference>
<organism evidence="2 3">
    <name type="scientific">Trichogramma kaykai</name>
    <dbReference type="NCBI Taxonomy" id="54128"/>
    <lineage>
        <taxon>Eukaryota</taxon>
        <taxon>Metazoa</taxon>
        <taxon>Ecdysozoa</taxon>
        <taxon>Arthropoda</taxon>
        <taxon>Hexapoda</taxon>
        <taxon>Insecta</taxon>
        <taxon>Pterygota</taxon>
        <taxon>Neoptera</taxon>
        <taxon>Endopterygota</taxon>
        <taxon>Hymenoptera</taxon>
        <taxon>Apocrita</taxon>
        <taxon>Proctotrupomorpha</taxon>
        <taxon>Chalcidoidea</taxon>
        <taxon>Trichogrammatidae</taxon>
        <taxon>Trichogramma</taxon>
    </lineage>
</organism>
<dbReference type="CDD" id="cd18809">
    <property type="entry name" value="SF1_C_RecD"/>
    <property type="match status" value="1"/>
</dbReference>
<name>A0ABD2WYI1_9HYME</name>
<dbReference type="InterPro" id="IPR051055">
    <property type="entry name" value="PIF1_helicase"/>
</dbReference>
<evidence type="ECO:0008006" key="4">
    <source>
        <dbReference type="Google" id="ProtNLM"/>
    </source>
</evidence>
<comment type="caution">
    <text evidence="2">The sequence shown here is derived from an EMBL/GenBank/DDBJ whole genome shotgun (WGS) entry which is preliminary data.</text>
</comment>
<dbReference type="EMBL" id="JBJJXI010000061">
    <property type="protein sequence ID" value="KAL3397698.1"/>
    <property type="molecule type" value="Genomic_DNA"/>
</dbReference>
<gene>
    <name evidence="2" type="ORF">TKK_008459</name>
</gene>
<accession>A0ABD2WYI1</accession>
<dbReference type="Gene3D" id="3.40.50.300">
    <property type="entry name" value="P-loop containing nucleotide triphosphate hydrolases"/>
    <property type="match status" value="2"/>
</dbReference>
<dbReference type="InterPro" id="IPR027417">
    <property type="entry name" value="P-loop_NTPase"/>
</dbReference>
<protein>
    <recommendedName>
        <fullName evidence="4">ATP-dependent DNA helicase</fullName>
    </recommendedName>
</protein>
<dbReference type="PANTHER" id="PTHR47642:SF3">
    <property type="entry name" value="ATP-DEPENDENT DNA HELICASE"/>
    <property type="match status" value="1"/>
</dbReference>
<sequence length="1370" mass="158163">MNENEWERVKTLLIPRYEELITKKKVKDAQELGYINYLISRDLCKEKQDFLFLYLLVHLLPPKRTGRKRKKGDEEQATDNQPKSKLSLEERRESFILHVKNVGEIETKILEIKKRLQFDKGTFQPLIVAVGSSVKRIESYHLAVNDKLLLRNHFLGIEDIFQLRLIQNPSIQDFTYQDFQPNVQKEQIYFESDSDSDIYDYYENENSQSSRYNDFDDLDSCEYNAWESDLETAVLEYTASLFNLKNILRKYVNNIIAESDKFIKAMSTILKNNIEKKLTDSKSENLVEFKKIFNVLSNSLTIVSTEQKRFTAFKKLKTFVPPQSHTIGERKEYRKVNDKFKLVHVKVDIQIIPLRHVFKLFFELPDVFEEINEYMKKLYSNDIIVSNLIQGEYWKNRLKCHGNKIVYPLILYFDDYENNNPIGTHRGISKTGAVYVCLPCLPIHYQSNLENIFVFALFNSLDRETFTNSVTFSKIIDEINYLNEFGIEIETSSGTYKIFFELVILIADNLGLHSILGLTESFKSNIFCQHCLTNQFEKNFVLLEKDCKMRTVDNYENCLSIDDFKVSGLKENCTFHKINNFHMSKNICVYVMHDLMEGVCRYDMALILNYFIFTIKAFSLEDLNLWIRAYDYRPKLTVNKPPEIMESSLKKGYIILSSSEMLCLVKNVCLIIGDAISKDNDVWELLINLKQLITMVSSTIINRSWCEVLDIIVYEYLSSLNKLFPDIQISYNNLSFLPDDGDIIDMILNANNTSNDEEIDDTNSDNDIESSGVFSFPNIDQQNHINIELNLNFPTTDTQPINEFTKEGYMVCAFLALFPTGRGDFLQNRLVTITCLNYFSAMNPTSAPLIANEHPSQIQFSTVSPQNYKDDLSSLITTLQRHTKCGKHCLRKSNGILKCRYKFPHELQQHSSNDDTNGYYKFLPVRNDPYVQRYNHVIAQIWRANTDFSPIVDTTTVIKYIAKYASKGEVSSRTYMKIIEDLCKNNNKNCTAHKGISKIWISTVSDRDYSAQEVVHILMGWPLYQSSRNVVVLPLYARIKRILIQGKAGSGKSTLIRRIFDEVTDKLGMDSIAVTAPTGAAAINIYDGKLSMTEYNTLLQREDVNLKQDKKQHFNKSIHLLPTNDLVQDKNETCLRNLNIPVVAINAENKPDVYVNNENISGIPNILYLSLGCRVMLCDNTWVDGCLVNGSLGTVMVILYEENVVPPSLPKYIMVEFDTYAGPFIKNRTFPITPIIRTREKYGMKLTTKQFPLKLAYAITIHKSQCLTLTSAIIDVGSKEFSSRLTYVALSRSKKLTYIMFSRFYDKSRFDSIAKAQSTKLQLKFLDNLQTNKSLHRGQIGDLVHQVDGMWQSDLQLTALNNPQNFHNIP</sequence>
<dbReference type="PANTHER" id="PTHR47642">
    <property type="entry name" value="ATP-DEPENDENT DNA HELICASE"/>
    <property type="match status" value="1"/>
</dbReference>
<feature type="region of interest" description="Disordered" evidence="1">
    <location>
        <begin position="65"/>
        <end position="86"/>
    </location>
</feature>